<dbReference type="SUPFAM" id="SSF49452">
    <property type="entry name" value="Starch-binding domain-like"/>
    <property type="match status" value="1"/>
</dbReference>
<keyword evidence="3" id="KW-1134">Transmembrane beta strand</keyword>
<comment type="subcellular location">
    <subcellularLocation>
        <location evidence="1">Cell outer membrane</location>
        <topology evidence="1">Multi-pass membrane protein</topology>
    </subcellularLocation>
</comment>
<evidence type="ECO:0000256" key="3">
    <source>
        <dbReference type="ARBA" id="ARBA00022452"/>
    </source>
</evidence>
<dbReference type="GO" id="GO:0009279">
    <property type="term" value="C:cell outer membrane"/>
    <property type="evidence" value="ECO:0007669"/>
    <property type="project" value="UniProtKB-SubCell"/>
</dbReference>
<dbReference type="PANTHER" id="PTHR30069">
    <property type="entry name" value="TONB-DEPENDENT OUTER MEMBRANE RECEPTOR"/>
    <property type="match status" value="1"/>
</dbReference>
<proteinExistence type="predicted"/>
<sequence length="1235" mass="135724">MGRPLILWSRRNMNLKIFGYNVSLIVLLTGILFCTYSLSAQEFTGRVTDSTGAVIAKATVIAHNVNTSIDTKTVTTSSGAYTIPYLDPGNYSVTVLSNGFETAVHDGIVLQVGQTSTVNFIMKVGATSTTVTVTADTLLDMGKADNGEVIENTRVTELPLNGRDPGMLSILSAGAIWTGSLTYQRPFDDTQANLAVNGGQSGNVALMLDGVPNNSTPINNSGQAAISYVPPVDSVQEFKILTNPYDAQYGLMAGAVENVVLKSGTNRLHGDVYEYARRTWLDANLWSNGYAIANALPGTDVSQYATPKMKWDQYGAELDGPIVIPKLYNGRDKSFFAVQYENWHELEPNTVADSVPSPQWATGDFSNLVYWTGSAYAPISLLDPENISEQANGQWVRVPFGPTDTINPTSAPDIIPSSRINAMAQKIIQLYPAPNTKTAVGTNPFANNYIIPAPDLDRYRNALAKWDENFSSQDRFSLHYGYWERVENRSYDGFTGPEQEGQLPHGERSHTFTVEETHIFTPNLTFDFRANVGVRADYSYNGPAYDPTNLGWTAAQAAAMGPAAAAEFPYLDISEFASMGTNSNGQSVKNSLSMLPSITWIKGTHTIHGGLDMRLWQIGYNVIGGGNDFWIDRTWTQTNCGSCGSWDPASGNSIASFLLGNPTSGSDTINVKTYWSSHYWAPFVQDDWKLTHKLTLNLGVRWDFITPETERNNYGNGGFNSTAVNPINSEVSVPGYSQILGGVTFLGVNGYSRSAYPLSKWDIQPRVGFAYAVTDKTVLRGGFGESARSPENAPNNIGYSATTSYIACDPNHIGCTYPNLANPINNPYSSVVQPTGNSLGLLTDLGQGPWTINPKYIIPTFWNYSLGIEQQLGRNDMFNLTYVGSRLYNGDCDNGSFAGACPNINHESAAAMADCNPENGGRYENCSNDNVANPFYGISAFNGSSYYSSTTINALNLTRPFPEFTDMTMWQANTAHTWYNSLQLTALHKWSNSLTIHGTWTWSKMMDEGGDVDTTYLTHFRQIDGNDYTHRITVSGVYMLPVGRGRPFMRSLNRVVDGVIGGWELGSLYIYQTGAPWLVPSNPNEVYLRSAYVKPHIQKDNGFIRLVAACAEQYSENSSGTYQLVQLPYDYDGSCSNGADFLQVPSYAPIPNNIDTGIRLPRTHQFDANLSKNFVIFRDMHLQVRMEAFNVLNHPLWSESPDGSTNDSTFGLIERGPSGQSNLPREMQLSAKIFW</sequence>
<dbReference type="Pfam" id="PF13620">
    <property type="entry name" value="CarboxypepD_reg"/>
    <property type="match status" value="1"/>
</dbReference>
<dbReference type="InterPro" id="IPR039426">
    <property type="entry name" value="TonB-dep_rcpt-like"/>
</dbReference>
<gene>
    <name evidence="8" type="ORF">ESZ00_10980</name>
</gene>
<evidence type="ECO:0000256" key="2">
    <source>
        <dbReference type="ARBA" id="ARBA00022448"/>
    </source>
</evidence>
<dbReference type="GO" id="GO:0044718">
    <property type="term" value="P:siderophore transmembrane transport"/>
    <property type="evidence" value="ECO:0007669"/>
    <property type="project" value="TreeGrafter"/>
</dbReference>
<dbReference type="Gene3D" id="2.40.170.20">
    <property type="entry name" value="TonB-dependent receptor, beta-barrel domain"/>
    <property type="match status" value="1"/>
</dbReference>
<evidence type="ECO:0000313" key="9">
    <source>
        <dbReference type="Proteomes" id="UP000290253"/>
    </source>
</evidence>
<dbReference type="GO" id="GO:0015344">
    <property type="term" value="F:siderophore uptake transmembrane transporter activity"/>
    <property type="evidence" value="ECO:0007669"/>
    <property type="project" value="TreeGrafter"/>
</dbReference>
<evidence type="ECO:0000259" key="7">
    <source>
        <dbReference type="Pfam" id="PF25183"/>
    </source>
</evidence>
<keyword evidence="6" id="KW-0998">Cell outer membrane</keyword>
<organism evidence="8 9">
    <name type="scientific">Silvibacterium dinghuense</name>
    <dbReference type="NCBI Taxonomy" id="1560006"/>
    <lineage>
        <taxon>Bacteria</taxon>
        <taxon>Pseudomonadati</taxon>
        <taxon>Acidobacteriota</taxon>
        <taxon>Terriglobia</taxon>
        <taxon>Terriglobales</taxon>
        <taxon>Acidobacteriaceae</taxon>
        <taxon>Silvibacterium</taxon>
    </lineage>
</organism>
<dbReference type="Pfam" id="PF25183">
    <property type="entry name" value="OMP_b-brl_4"/>
    <property type="match status" value="1"/>
</dbReference>
<dbReference type="AlphaFoldDB" id="A0A4Q1SDG8"/>
<dbReference type="InterPro" id="IPR013784">
    <property type="entry name" value="Carb-bd-like_fold"/>
</dbReference>
<accession>A0A4Q1SDG8</accession>
<protein>
    <submittedName>
        <fullName evidence="8">TonB-dependent receptor</fullName>
    </submittedName>
</protein>
<dbReference type="SUPFAM" id="SSF56935">
    <property type="entry name" value="Porins"/>
    <property type="match status" value="1"/>
</dbReference>
<dbReference type="EMBL" id="SDMK01000002">
    <property type="protein sequence ID" value="RXS95127.1"/>
    <property type="molecule type" value="Genomic_DNA"/>
</dbReference>
<dbReference type="InterPro" id="IPR057601">
    <property type="entry name" value="Oar-like_b-barrel"/>
</dbReference>
<dbReference type="Gene3D" id="2.60.40.1120">
    <property type="entry name" value="Carboxypeptidase-like, regulatory domain"/>
    <property type="match status" value="1"/>
</dbReference>
<comment type="caution">
    <text evidence="8">The sequence shown here is derived from an EMBL/GenBank/DDBJ whole genome shotgun (WGS) entry which is preliminary data.</text>
</comment>
<keyword evidence="5" id="KW-0472">Membrane</keyword>
<keyword evidence="9" id="KW-1185">Reference proteome</keyword>
<keyword evidence="8" id="KW-0675">Receptor</keyword>
<evidence type="ECO:0000313" key="8">
    <source>
        <dbReference type="EMBL" id="RXS95127.1"/>
    </source>
</evidence>
<dbReference type="GO" id="GO:0030246">
    <property type="term" value="F:carbohydrate binding"/>
    <property type="evidence" value="ECO:0007669"/>
    <property type="project" value="InterPro"/>
</dbReference>
<name>A0A4Q1SDG8_9BACT</name>
<evidence type="ECO:0000256" key="6">
    <source>
        <dbReference type="ARBA" id="ARBA00023237"/>
    </source>
</evidence>
<keyword evidence="2" id="KW-0813">Transport</keyword>
<dbReference type="InterPro" id="IPR036942">
    <property type="entry name" value="Beta-barrel_TonB_sf"/>
</dbReference>
<reference evidence="8 9" key="1">
    <citation type="journal article" date="2016" name="Int. J. Syst. Evol. Microbiol.">
        <title>Acidipila dinghuensis sp. nov., an acidobacterium isolated from forest soil.</title>
        <authorList>
            <person name="Jiang Y.W."/>
            <person name="Wang J."/>
            <person name="Chen M.H."/>
            <person name="Lv Y.Y."/>
            <person name="Qiu L.H."/>
        </authorList>
    </citation>
    <scope>NUCLEOTIDE SEQUENCE [LARGE SCALE GENOMIC DNA]</scope>
    <source>
        <strain evidence="8 9">DHOF10</strain>
    </source>
</reference>
<dbReference type="PANTHER" id="PTHR30069:SF46">
    <property type="entry name" value="OAR PROTEIN"/>
    <property type="match status" value="1"/>
</dbReference>
<dbReference type="Proteomes" id="UP000290253">
    <property type="component" value="Unassembled WGS sequence"/>
</dbReference>
<evidence type="ECO:0000256" key="1">
    <source>
        <dbReference type="ARBA" id="ARBA00004571"/>
    </source>
</evidence>
<feature type="domain" description="TonB-dependent transporter Oar-like beta-barrel" evidence="7">
    <location>
        <begin position="260"/>
        <end position="1228"/>
    </location>
</feature>
<evidence type="ECO:0000256" key="4">
    <source>
        <dbReference type="ARBA" id="ARBA00022692"/>
    </source>
</evidence>
<evidence type="ECO:0000256" key="5">
    <source>
        <dbReference type="ARBA" id="ARBA00023136"/>
    </source>
</evidence>
<dbReference type="OrthoDB" id="97893at2"/>
<keyword evidence="4" id="KW-0812">Transmembrane</keyword>